<evidence type="ECO:0000313" key="11">
    <source>
        <dbReference type="EMBL" id="ADN01889.1"/>
    </source>
</evidence>
<dbReference type="SUPFAM" id="SSF110921">
    <property type="entry name" value="2-isopropylmalate synthase LeuA, allosteric (dimerisation) domain"/>
    <property type="match status" value="1"/>
</dbReference>
<dbReference type="Proteomes" id="UP000001296">
    <property type="component" value="Chromosome"/>
</dbReference>
<evidence type="ECO:0000313" key="12">
    <source>
        <dbReference type="Proteomes" id="UP000001296"/>
    </source>
</evidence>
<dbReference type="InterPro" id="IPR054691">
    <property type="entry name" value="LeuA/HCS_post-cat"/>
</dbReference>
<comment type="pathway">
    <text evidence="1">Amino-acid biosynthesis; L-isoleucine biosynthesis; 2-oxobutanoate from pyruvate: step 1/3.</text>
</comment>
<protein>
    <recommendedName>
        <fullName evidence="8">Citramalate synthase</fullName>
        <ecNumber evidence="8">2.3.3.21</ecNumber>
    </recommendedName>
</protein>
<dbReference type="HOGENOM" id="CLU_022158_7_0_12"/>
<dbReference type="PaxDb" id="665571-STHERM_c09420"/>
<dbReference type="InterPro" id="IPR000891">
    <property type="entry name" value="PYR_CT"/>
</dbReference>
<dbReference type="GO" id="GO:0009097">
    <property type="term" value="P:isoleucine biosynthetic process"/>
    <property type="evidence" value="ECO:0007669"/>
    <property type="project" value="UniProtKB-UniRule"/>
</dbReference>
<evidence type="ECO:0000256" key="6">
    <source>
        <dbReference type="ARBA" id="ARBA00023304"/>
    </source>
</evidence>
<comment type="similarity">
    <text evidence="2 9">Belongs to the alpha-IPM synthase/homocitrate synthase family.</text>
</comment>
<dbReference type="SUPFAM" id="SSF51569">
    <property type="entry name" value="Aldolase"/>
    <property type="match status" value="1"/>
</dbReference>
<dbReference type="Gene3D" id="3.20.20.70">
    <property type="entry name" value="Aldolase class I"/>
    <property type="match status" value="1"/>
</dbReference>
<keyword evidence="6" id="KW-0100">Branched-chain amino acid biosynthesis</keyword>
<dbReference type="EC" id="2.3.3.21" evidence="8"/>
<reference key="1">
    <citation type="submission" date="2009-08" db="EMBL/GenBank/DDBJ databases">
        <title>The genome sequence of Spirochaeta thermophila DSM6192.</title>
        <authorList>
            <person name="Angelov A."/>
            <person name="Mientus M."/>
            <person name="Wittenberg S."/>
            <person name="Lehmann R."/>
            <person name="Liesegang H."/>
            <person name="Daniel R."/>
            <person name="Liebl W."/>
        </authorList>
    </citation>
    <scope>NUCLEOTIDE SEQUENCE</scope>
    <source>
        <strain>DSM 6192</strain>
    </source>
</reference>
<dbReference type="GO" id="GO:0043714">
    <property type="term" value="F:(R)-citramalate synthase activity"/>
    <property type="evidence" value="ECO:0007669"/>
    <property type="project" value="UniProtKB-UniRule"/>
</dbReference>
<dbReference type="GO" id="GO:0003852">
    <property type="term" value="F:2-isopropylmalate synthase activity"/>
    <property type="evidence" value="ECO:0007669"/>
    <property type="project" value="InterPro"/>
</dbReference>
<dbReference type="AlphaFoldDB" id="E0RSA2"/>
<dbReference type="EMBL" id="CP001698">
    <property type="protein sequence ID" value="ADN01889.1"/>
    <property type="molecule type" value="Genomic_DNA"/>
</dbReference>
<keyword evidence="5 9" id="KW-0808">Transferase</keyword>
<comment type="catalytic activity">
    <reaction evidence="7">
        <text>pyruvate + acetyl-CoA + H2O = (3R)-citramalate + CoA + H(+)</text>
        <dbReference type="Rhea" id="RHEA:19045"/>
        <dbReference type="ChEBI" id="CHEBI:15361"/>
        <dbReference type="ChEBI" id="CHEBI:15377"/>
        <dbReference type="ChEBI" id="CHEBI:15378"/>
        <dbReference type="ChEBI" id="CHEBI:30934"/>
        <dbReference type="ChEBI" id="CHEBI:57287"/>
        <dbReference type="ChEBI" id="CHEBI:57288"/>
        <dbReference type="EC" id="2.3.3.21"/>
    </reaction>
</comment>
<evidence type="ECO:0000256" key="9">
    <source>
        <dbReference type="RuleBase" id="RU003523"/>
    </source>
</evidence>
<dbReference type="Pfam" id="PF22617">
    <property type="entry name" value="HCS_D2"/>
    <property type="match status" value="1"/>
</dbReference>
<dbReference type="NCBIfam" id="TIGR00977">
    <property type="entry name" value="citramal_synth"/>
    <property type="match status" value="1"/>
</dbReference>
<dbReference type="PROSITE" id="PS50991">
    <property type="entry name" value="PYR_CT"/>
    <property type="match status" value="1"/>
</dbReference>
<feature type="domain" description="Pyruvate carboxyltransferase" evidence="10">
    <location>
        <begin position="9"/>
        <end position="274"/>
    </location>
</feature>
<dbReference type="PROSITE" id="PS00816">
    <property type="entry name" value="AIPM_HOMOCIT_SYNTH_2"/>
    <property type="match status" value="1"/>
</dbReference>
<dbReference type="Gene3D" id="1.10.238.260">
    <property type="match status" value="1"/>
</dbReference>
<dbReference type="PANTHER" id="PTHR43538">
    <property type="entry name" value="ALPHA-IPM SYNTHASE/HOMOCITRATE SYNTHASE"/>
    <property type="match status" value="1"/>
</dbReference>
<dbReference type="InterPro" id="IPR013785">
    <property type="entry name" value="Aldolase_TIM"/>
</dbReference>
<dbReference type="eggNOG" id="COG0119">
    <property type="taxonomic scope" value="Bacteria"/>
</dbReference>
<evidence type="ECO:0000256" key="5">
    <source>
        <dbReference type="ARBA" id="ARBA00022679"/>
    </source>
</evidence>
<evidence type="ECO:0000256" key="4">
    <source>
        <dbReference type="ARBA" id="ARBA00022624"/>
    </source>
</evidence>
<keyword evidence="11" id="KW-0012">Acyltransferase</keyword>
<evidence type="ECO:0000256" key="3">
    <source>
        <dbReference type="ARBA" id="ARBA00022605"/>
    </source>
</evidence>
<dbReference type="CDD" id="cd07941">
    <property type="entry name" value="DRE_TIM_LeuA3"/>
    <property type="match status" value="1"/>
</dbReference>
<proteinExistence type="inferred from homology"/>
<accession>E0RSA2</accession>
<dbReference type="InterPro" id="IPR036230">
    <property type="entry name" value="LeuA_allosteric_dom_sf"/>
</dbReference>
<dbReference type="SMART" id="SM00917">
    <property type="entry name" value="LeuA_dimer"/>
    <property type="match status" value="1"/>
</dbReference>
<evidence type="ECO:0000256" key="2">
    <source>
        <dbReference type="ARBA" id="ARBA00006154"/>
    </source>
</evidence>
<evidence type="ECO:0000259" key="10">
    <source>
        <dbReference type="PROSITE" id="PS50991"/>
    </source>
</evidence>
<dbReference type="Pfam" id="PF00682">
    <property type="entry name" value="HMGL-like"/>
    <property type="match status" value="1"/>
</dbReference>
<dbReference type="PANTHER" id="PTHR43538:SF1">
    <property type="entry name" value="(R)-CITRAMALATE SYNTHASE"/>
    <property type="match status" value="1"/>
</dbReference>
<dbReference type="InterPro" id="IPR002034">
    <property type="entry name" value="AIPM/Hcit_synth_CS"/>
</dbReference>
<evidence type="ECO:0000256" key="7">
    <source>
        <dbReference type="ARBA" id="ARBA00048263"/>
    </source>
</evidence>
<dbReference type="KEGG" id="sta:STHERM_c09420"/>
<organism evidence="11 12">
    <name type="scientific">Winmispira thermophila (strain ATCC 49972 / DSM 6192 / RI 19.B1)</name>
    <name type="common">Spirochaeta thermophila</name>
    <dbReference type="NCBI Taxonomy" id="665571"/>
    <lineage>
        <taxon>Bacteria</taxon>
        <taxon>Pseudomonadati</taxon>
        <taxon>Spirochaetota</taxon>
        <taxon>Spirochaetia</taxon>
        <taxon>Winmispirales</taxon>
        <taxon>Winmispiraceae</taxon>
        <taxon>Winmispira</taxon>
    </lineage>
</organism>
<reference evidence="11 12" key="2">
    <citation type="journal article" date="2010" name="J. Bacteriol.">
        <title>Genome sequence of the polysaccharide-degrading, thermophilic anaerobe Spirochaeta thermophila DSM 6192.</title>
        <authorList>
            <person name="Angelov A."/>
            <person name="Liebl S."/>
            <person name="Ballschmiter M."/>
            <person name="Bomeke M."/>
            <person name="Lehmann R."/>
            <person name="Liesegang H."/>
            <person name="Daniel R."/>
            <person name="Liebl W."/>
        </authorList>
    </citation>
    <scope>NUCLEOTIDE SEQUENCE [LARGE SCALE GENOMIC DNA]</scope>
    <source>
        <strain evidence="12">ATCC 49972 / DSM 6192 / RI 19.B1</strain>
    </source>
</reference>
<dbReference type="Pfam" id="PF08502">
    <property type="entry name" value="LeuA_dimer"/>
    <property type="match status" value="1"/>
</dbReference>
<dbReference type="Gene3D" id="3.30.160.270">
    <property type="match status" value="1"/>
</dbReference>
<gene>
    <name evidence="11" type="ordered locus">STHERM_c09420</name>
</gene>
<dbReference type="GO" id="GO:0009098">
    <property type="term" value="P:L-leucine biosynthetic process"/>
    <property type="evidence" value="ECO:0007669"/>
    <property type="project" value="InterPro"/>
</dbReference>
<dbReference type="UniPathway" id="UPA00047">
    <property type="reaction ID" value="UER00066"/>
</dbReference>
<keyword evidence="4" id="KW-0412">Isoleucine biosynthesis</keyword>
<dbReference type="RefSeq" id="WP_013313730.1">
    <property type="nucleotide sequence ID" value="NC_014484.1"/>
</dbReference>
<evidence type="ECO:0000256" key="8">
    <source>
        <dbReference type="NCBIfam" id="TIGR00977"/>
    </source>
</evidence>
<dbReference type="InterPro" id="IPR005675">
    <property type="entry name" value="Citramal_synthase"/>
</dbReference>
<sequence length="532" mass="59325">MAHEQKPFVVIYDTTLRDGMQGIEITYTVEDKIQIAHKLDELGVDYVEGGFPLSNEKEAEFFRRARDEHFDHAKIVAFGSTRKPGRKAEGDPHIEALLEAETEAVIVVGKAWTEHVTKVLKTSLEENLEMIYDSISYLRSKGRIVFFDLEHFFDGYKADPDYALEVLRAGTEAGAECLVVCDTNGGTLPHEVAQIMGALPQKELAPLGVHFHNDTGNAVANSLMGILSGAIHVQGTINGWGERCGNANLCSIMPTLYYKMGYPITAGPHLTKLTAVSRFVAEKANIIPDKRQPYVGEAAFSHKAGQHVDVLLKAEHLMEHMDASLVGNERRILISELAGKSTILKKLSRYGSFTKDSPEVEQLTRLLKEKEAEGYEYEAAEASFEILILKTLGLYKPLFEFDNYHLESFKAGSADSKTVGKLFLCAEDNEVMGAAVKVGPVEALDAALRDALLPYYPFIEEISLTDYRVRVLNPERATGARVRVFISSRNHNGHTWDTVGVHENIIEASWQALVDSYDYYYNIFVLSQRNTQ</sequence>
<keyword evidence="3" id="KW-0028">Amino-acid biosynthesis</keyword>
<evidence type="ECO:0000256" key="1">
    <source>
        <dbReference type="ARBA" id="ARBA00004743"/>
    </source>
</evidence>
<dbReference type="PROSITE" id="PS00815">
    <property type="entry name" value="AIPM_HOMOCIT_SYNTH_1"/>
    <property type="match status" value="1"/>
</dbReference>
<dbReference type="InterPro" id="IPR013709">
    <property type="entry name" value="2-isopropylmalate_synth_dimer"/>
</dbReference>
<name>E0RSA2_WINT6</name>